<protein>
    <submittedName>
        <fullName evidence="1">Uncharacterized protein</fullName>
    </submittedName>
</protein>
<accession>B9RRW5</accession>
<name>B9RRW5_RICCO</name>
<evidence type="ECO:0000313" key="1">
    <source>
        <dbReference type="EMBL" id="EEF45825.1"/>
    </source>
</evidence>
<organism evidence="1 2">
    <name type="scientific">Ricinus communis</name>
    <name type="common">Castor bean</name>
    <dbReference type="NCBI Taxonomy" id="3988"/>
    <lineage>
        <taxon>Eukaryota</taxon>
        <taxon>Viridiplantae</taxon>
        <taxon>Streptophyta</taxon>
        <taxon>Embryophyta</taxon>
        <taxon>Tracheophyta</taxon>
        <taxon>Spermatophyta</taxon>
        <taxon>Magnoliopsida</taxon>
        <taxon>eudicotyledons</taxon>
        <taxon>Gunneridae</taxon>
        <taxon>Pentapetalae</taxon>
        <taxon>rosids</taxon>
        <taxon>fabids</taxon>
        <taxon>Malpighiales</taxon>
        <taxon>Euphorbiaceae</taxon>
        <taxon>Acalyphoideae</taxon>
        <taxon>Acalypheae</taxon>
        <taxon>Ricinus</taxon>
    </lineage>
</organism>
<dbReference type="EMBL" id="EQ973807">
    <property type="protein sequence ID" value="EEF45825.1"/>
    <property type="molecule type" value="Genomic_DNA"/>
</dbReference>
<keyword evidence="2" id="KW-1185">Reference proteome</keyword>
<evidence type="ECO:0000313" key="2">
    <source>
        <dbReference type="Proteomes" id="UP000008311"/>
    </source>
</evidence>
<gene>
    <name evidence="1" type="ORF">RCOM_0798540</name>
</gene>
<reference evidence="2" key="1">
    <citation type="journal article" date="2010" name="Nat. Biotechnol.">
        <title>Draft genome sequence of the oilseed species Ricinus communis.</title>
        <authorList>
            <person name="Chan A.P."/>
            <person name="Crabtree J."/>
            <person name="Zhao Q."/>
            <person name="Lorenzi H."/>
            <person name="Orvis J."/>
            <person name="Puiu D."/>
            <person name="Melake-Berhan A."/>
            <person name="Jones K.M."/>
            <person name="Redman J."/>
            <person name="Chen G."/>
            <person name="Cahoon E.B."/>
            <person name="Gedil M."/>
            <person name="Stanke M."/>
            <person name="Haas B.J."/>
            <person name="Wortman J.R."/>
            <person name="Fraser-Liggett C.M."/>
            <person name="Ravel J."/>
            <person name="Rabinowicz P.D."/>
        </authorList>
    </citation>
    <scope>NUCLEOTIDE SEQUENCE [LARGE SCALE GENOMIC DNA]</scope>
    <source>
        <strain evidence="2">cv. Hale</strain>
    </source>
</reference>
<proteinExistence type="predicted"/>
<sequence>MALLVYCPLLGFSTENHNTIILLWRMKSPQKDQQLGKRERDINLGCSEGQRQYLDMAQQLFLHPGA</sequence>
<dbReference type="Proteomes" id="UP000008311">
    <property type="component" value="Unassembled WGS sequence"/>
</dbReference>
<dbReference type="AlphaFoldDB" id="B9RRW5"/>
<dbReference type="InParanoid" id="B9RRW5"/>